<dbReference type="PANTHER" id="PTHR30441">
    <property type="entry name" value="DUF748 DOMAIN-CONTAINING PROTEIN"/>
    <property type="match status" value="1"/>
</dbReference>
<evidence type="ECO:0000256" key="2">
    <source>
        <dbReference type="SAM" id="Phobius"/>
    </source>
</evidence>
<comment type="caution">
    <text evidence="3">The sequence shown here is derived from an EMBL/GenBank/DDBJ whole genome shotgun (WGS) entry which is preliminary data.</text>
</comment>
<proteinExistence type="predicted"/>
<organism evidence="3 4">
    <name type="scientific">Silvibacterium bohemicum</name>
    <dbReference type="NCBI Taxonomy" id="1577686"/>
    <lineage>
        <taxon>Bacteria</taxon>
        <taxon>Pseudomonadati</taxon>
        <taxon>Acidobacteriota</taxon>
        <taxon>Terriglobia</taxon>
        <taxon>Terriglobales</taxon>
        <taxon>Acidobacteriaceae</taxon>
        <taxon>Silvibacterium</taxon>
    </lineage>
</organism>
<evidence type="ECO:0000256" key="1">
    <source>
        <dbReference type="SAM" id="MobiDB-lite"/>
    </source>
</evidence>
<keyword evidence="4" id="KW-1185">Reference proteome</keyword>
<evidence type="ECO:0000313" key="3">
    <source>
        <dbReference type="EMBL" id="MBB6145787.1"/>
    </source>
</evidence>
<dbReference type="Proteomes" id="UP000538666">
    <property type="component" value="Unassembled WGS sequence"/>
</dbReference>
<sequence length="547" mass="59442">MGRVFVWIAFIAVLIAAGLFITADIYFHRALPILRGRVINTLSTRFDSRVELGSFDVSVFRGFEVTGGGLKLYPNKLDMQQPLFSADKFSFRTGWRDLFRTPMHIGQVQVSGLGINMPPKNQRHDMPRLNQRGEEAHKHKIEIVVDELVVNNATLILGTDKPGKVPLEFDIASLRMSSVGTGQPMRFHAILTNPKPVGNIDSTGSFGPYDTASPGDTPISGTYTFSHADLSTIKGIGGMLSSTGKYVGALSRIVVDGETDTPNFQLDTAKHDVPLHTRFHAIVDGTNGDTYLQPVDATLGHSHILAVGDVVRAPGGQGHNITLDVTVDHARIEDMLQLAVKTQPPIMTGSLVMHTKFYLPPGKVRVADKLRLKGSFEIDGVHFTNDKVQSKVDQLSLRGQGRAQEAAQESKGGPAANAISQMQGNFDLDASKLSFSDLRYAVPGAHISMTGIYTLDGKQFDFHGTARMDAKVSQMVTGWKSVLLKLADPYFSKNGAGTEVPISVTGTNSDPHFGLDFGHKDKGQTKDQNTQGKPQPQSPPSQPRPPQ</sequence>
<keyword evidence="2" id="KW-0812">Transmembrane</keyword>
<keyword evidence="2" id="KW-1133">Transmembrane helix</keyword>
<dbReference type="OrthoDB" id="103281at2"/>
<feature type="compositionally biased region" description="Pro residues" evidence="1">
    <location>
        <begin position="536"/>
        <end position="547"/>
    </location>
</feature>
<dbReference type="AlphaFoldDB" id="A0A841JZH3"/>
<dbReference type="GO" id="GO:0005886">
    <property type="term" value="C:plasma membrane"/>
    <property type="evidence" value="ECO:0007669"/>
    <property type="project" value="TreeGrafter"/>
</dbReference>
<evidence type="ECO:0008006" key="5">
    <source>
        <dbReference type="Google" id="ProtNLM"/>
    </source>
</evidence>
<evidence type="ECO:0000313" key="4">
    <source>
        <dbReference type="Proteomes" id="UP000538666"/>
    </source>
</evidence>
<dbReference type="EMBL" id="JACHEK010000007">
    <property type="protein sequence ID" value="MBB6145787.1"/>
    <property type="molecule type" value="Genomic_DNA"/>
</dbReference>
<accession>A0A841JZH3</accession>
<dbReference type="RefSeq" id="WP_050060817.1">
    <property type="nucleotide sequence ID" value="NZ_JACHEK010000007.1"/>
</dbReference>
<name>A0A841JZH3_9BACT</name>
<feature type="region of interest" description="Disordered" evidence="1">
    <location>
        <begin position="504"/>
        <end position="547"/>
    </location>
</feature>
<keyword evidence="2" id="KW-0472">Membrane</keyword>
<reference evidence="3 4" key="1">
    <citation type="submission" date="2020-08" db="EMBL/GenBank/DDBJ databases">
        <title>Genomic Encyclopedia of Type Strains, Phase IV (KMG-IV): sequencing the most valuable type-strain genomes for metagenomic binning, comparative biology and taxonomic classification.</title>
        <authorList>
            <person name="Goeker M."/>
        </authorList>
    </citation>
    <scope>NUCLEOTIDE SEQUENCE [LARGE SCALE GENOMIC DNA]</scope>
    <source>
        <strain evidence="3 4">DSM 103733</strain>
    </source>
</reference>
<dbReference type="PANTHER" id="PTHR30441:SF8">
    <property type="entry name" value="DUF748 DOMAIN-CONTAINING PROTEIN"/>
    <property type="match status" value="1"/>
</dbReference>
<feature type="transmembrane region" description="Helical" evidence="2">
    <location>
        <begin position="6"/>
        <end position="27"/>
    </location>
</feature>
<dbReference type="InterPro" id="IPR052894">
    <property type="entry name" value="AsmA-related"/>
</dbReference>
<dbReference type="GO" id="GO:0090313">
    <property type="term" value="P:regulation of protein targeting to membrane"/>
    <property type="evidence" value="ECO:0007669"/>
    <property type="project" value="TreeGrafter"/>
</dbReference>
<protein>
    <recommendedName>
        <fullName evidence="5">AsmA-like C-terminal domain-containing protein</fullName>
    </recommendedName>
</protein>
<gene>
    <name evidence="3" type="ORF">HNQ77_003748</name>
</gene>